<feature type="compositionally biased region" description="Polar residues" evidence="1">
    <location>
        <begin position="62"/>
        <end position="78"/>
    </location>
</feature>
<dbReference type="Proteomes" id="UP000664169">
    <property type="component" value="Unassembled WGS sequence"/>
</dbReference>
<sequence>MLKSTTDANLLCGWDFTAQALSHILNTSESSLREHQHDFILVLAKLRATLVEIGISDAAGSNTPFRSSQKPVTPSGTTVARRYSKAARRSRPSVPREIHSQPLDDAKSIVNTILSHIQRSLADIQQLVKLQPFAAVGRKALLEDQEPRFLDLLPFEDKSNPQARLRNIFSQLSYAKSYEELQCDSEVVMTKFVSQFKLEANLEKRLYKAVRTGRKLGHIDRDCRQLIMSQEERLSQSSQLDSPGKYSASSLFSLLPIAIQVVWRKLIADGWLKLFTIHHGKRHSTLTANGSQIVSISTTVRWQCMEHNIR</sequence>
<dbReference type="EMBL" id="CAJPDQ010000009">
    <property type="protein sequence ID" value="CAF9914574.1"/>
    <property type="molecule type" value="Genomic_DNA"/>
</dbReference>
<evidence type="ECO:0000313" key="2">
    <source>
        <dbReference type="EMBL" id="CAF9914574.1"/>
    </source>
</evidence>
<feature type="region of interest" description="Disordered" evidence="1">
    <location>
        <begin position="62"/>
        <end position="99"/>
    </location>
</feature>
<name>A0A8H3II68_9LECA</name>
<keyword evidence="3" id="KW-1185">Reference proteome</keyword>
<comment type="caution">
    <text evidence="2">The sequence shown here is derived from an EMBL/GenBank/DDBJ whole genome shotgun (WGS) entry which is preliminary data.</text>
</comment>
<organism evidence="2 3">
    <name type="scientific">Gomphillus americanus</name>
    <dbReference type="NCBI Taxonomy" id="1940652"/>
    <lineage>
        <taxon>Eukaryota</taxon>
        <taxon>Fungi</taxon>
        <taxon>Dikarya</taxon>
        <taxon>Ascomycota</taxon>
        <taxon>Pezizomycotina</taxon>
        <taxon>Lecanoromycetes</taxon>
        <taxon>OSLEUM clade</taxon>
        <taxon>Ostropomycetidae</taxon>
        <taxon>Ostropales</taxon>
        <taxon>Graphidaceae</taxon>
        <taxon>Gomphilloideae</taxon>
        <taxon>Gomphillus</taxon>
    </lineage>
</organism>
<gene>
    <name evidence="2" type="ORF">GOMPHAMPRED_008198</name>
</gene>
<accession>A0A8H3II68</accession>
<evidence type="ECO:0000313" key="3">
    <source>
        <dbReference type="Proteomes" id="UP000664169"/>
    </source>
</evidence>
<protein>
    <submittedName>
        <fullName evidence="2">Uncharacterized protein</fullName>
    </submittedName>
</protein>
<dbReference type="AlphaFoldDB" id="A0A8H3II68"/>
<evidence type="ECO:0000256" key="1">
    <source>
        <dbReference type="SAM" id="MobiDB-lite"/>
    </source>
</evidence>
<reference evidence="2" key="1">
    <citation type="submission" date="2021-03" db="EMBL/GenBank/DDBJ databases">
        <authorList>
            <person name="Tagirdzhanova G."/>
        </authorList>
    </citation>
    <scope>NUCLEOTIDE SEQUENCE</scope>
</reference>
<feature type="compositionally biased region" description="Basic residues" evidence="1">
    <location>
        <begin position="82"/>
        <end position="91"/>
    </location>
</feature>
<proteinExistence type="predicted"/>